<evidence type="ECO:0000259" key="15">
    <source>
        <dbReference type="Pfam" id="PF01225"/>
    </source>
</evidence>
<evidence type="ECO:0000259" key="17">
    <source>
        <dbReference type="Pfam" id="PF08245"/>
    </source>
</evidence>
<dbReference type="SUPFAM" id="SSF51984">
    <property type="entry name" value="MurCD N-terminal domain"/>
    <property type="match status" value="1"/>
</dbReference>
<dbReference type="Pfam" id="PF01225">
    <property type="entry name" value="Mur_ligase"/>
    <property type="match status" value="1"/>
</dbReference>
<evidence type="ECO:0000256" key="8">
    <source>
        <dbReference type="ARBA" id="ARBA00022840"/>
    </source>
</evidence>
<evidence type="ECO:0000256" key="11">
    <source>
        <dbReference type="ARBA" id="ARBA00023306"/>
    </source>
</evidence>
<keyword evidence="7 14" id="KW-0547">Nucleotide-binding</keyword>
<evidence type="ECO:0000313" key="19">
    <source>
        <dbReference type="Proteomes" id="UP001519331"/>
    </source>
</evidence>
<dbReference type="InterPro" id="IPR004101">
    <property type="entry name" value="Mur_ligase_C"/>
</dbReference>
<dbReference type="SUPFAM" id="SSF53244">
    <property type="entry name" value="MurD-like peptide ligases, peptide-binding domain"/>
    <property type="match status" value="1"/>
</dbReference>
<dbReference type="Pfam" id="PF02875">
    <property type="entry name" value="Mur_ligase_C"/>
    <property type="match status" value="1"/>
</dbReference>
<keyword evidence="10 14" id="KW-0573">Peptidoglycan synthesis</keyword>
<feature type="domain" description="Mur ligase N-terminal catalytic" evidence="15">
    <location>
        <begin position="9"/>
        <end position="115"/>
    </location>
</feature>
<evidence type="ECO:0000256" key="2">
    <source>
        <dbReference type="ARBA" id="ARBA00004752"/>
    </source>
</evidence>
<reference evidence="18 19" key="1">
    <citation type="submission" date="2021-03" db="EMBL/GenBank/DDBJ databases">
        <title>Sequencing the genomes of 1000 actinobacteria strains.</title>
        <authorList>
            <person name="Klenk H.-P."/>
        </authorList>
    </citation>
    <scope>NUCLEOTIDE SEQUENCE [LARGE SCALE GENOMIC DNA]</scope>
    <source>
        <strain evidence="18 19">DSM 12544</strain>
    </source>
</reference>
<comment type="subcellular location">
    <subcellularLocation>
        <location evidence="1 14">Cytoplasm</location>
    </subcellularLocation>
</comment>
<name>A0ABS4T552_9MICC</name>
<keyword evidence="8 14" id="KW-0067">ATP-binding</keyword>
<dbReference type="InterPro" id="IPR036615">
    <property type="entry name" value="Mur_ligase_C_dom_sf"/>
</dbReference>
<feature type="binding site" evidence="14">
    <location>
        <begin position="122"/>
        <end position="128"/>
    </location>
    <ligand>
        <name>ATP</name>
        <dbReference type="ChEBI" id="CHEBI:30616"/>
    </ligand>
</feature>
<sequence>MTALNELGHVHFLGMAGVGVSAVARLMQAAGVTISGTDAKDLPVLEEFRSGGTAVRVGYRAENLASVEAETGTEISTIIASSIAAAGNPEYDEAVRRGLTVLHRSEGLAATMAGRRAVAVAGTHGKTTTSSMTTVLLEKAGLSPTFAVGATVSGLGVNAAAGEGEWFVAEADESDGSLLNYAPEVAVITNVEADHLDHHGTAEAVHQVFVDFTRRITDGGQLILCADDAGARRLLEDVRSELAGRDISVVTYGFSEDADLRIVDHSELLASSVGQQLRVQAFGVPADIRLTAPGRHNACNALAALAVGLRAGLEPEVCAEALEHFQGASRRFDFRGETGGVRVYDDYAHHPTEVAAVLQAARSTAAGKVRAIFQPHLFSRTQLFAEEFAQALKAADDVVVLDIYPAREEPIPGVSAELISAPLFSGETSPRGALLSREGAVEHVCSAAESGDIILTLGAGDVTALGPEITAALQERSQ</sequence>
<comment type="catalytic activity">
    <reaction evidence="13 14">
        <text>UDP-N-acetyl-alpha-D-muramate + L-alanine + ATP = UDP-N-acetyl-alpha-D-muramoyl-L-alanine + ADP + phosphate + H(+)</text>
        <dbReference type="Rhea" id="RHEA:23372"/>
        <dbReference type="ChEBI" id="CHEBI:15378"/>
        <dbReference type="ChEBI" id="CHEBI:30616"/>
        <dbReference type="ChEBI" id="CHEBI:43474"/>
        <dbReference type="ChEBI" id="CHEBI:57972"/>
        <dbReference type="ChEBI" id="CHEBI:70757"/>
        <dbReference type="ChEBI" id="CHEBI:83898"/>
        <dbReference type="ChEBI" id="CHEBI:456216"/>
        <dbReference type="EC" id="6.3.2.8"/>
    </reaction>
</comment>
<evidence type="ECO:0000256" key="5">
    <source>
        <dbReference type="ARBA" id="ARBA00022598"/>
    </source>
</evidence>
<dbReference type="PANTHER" id="PTHR43445:SF3">
    <property type="entry name" value="UDP-N-ACETYLMURAMATE--L-ALANINE LIGASE"/>
    <property type="match status" value="1"/>
</dbReference>
<keyword evidence="6 14" id="KW-0132">Cell division</keyword>
<dbReference type="NCBIfam" id="TIGR01082">
    <property type="entry name" value="murC"/>
    <property type="match status" value="1"/>
</dbReference>
<accession>A0ABS4T552</accession>
<evidence type="ECO:0000256" key="14">
    <source>
        <dbReference type="HAMAP-Rule" id="MF_00046"/>
    </source>
</evidence>
<comment type="similarity">
    <text evidence="14">Belongs to the MurCDEF family.</text>
</comment>
<dbReference type="Gene3D" id="3.90.190.20">
    <property type="entry name" value="Mur ligase, C-terminal domain"/>
    <property type="match status" value="1"/>
</dbReference>
<evidence type="ECO:0000256" key="4">
    <source>
        <dbReference type="ARBA" id="ARBA00022490"/>
    </source>
</evidence>
<evidence type="ECO:0000256" key="13">
    <source>
        <dbReference type="ARBA" id="ARBA00047833"/>
    </source>
</evidence>
<dbReference type="InterPro" id="IPR050061">
    <property type="entry name" value="MurCDEF_pg_biosynth"/>
</dbReference>
<dbReference type="Gene3D" id="3.40.50.720">
    <property type="entry name" value="NAD(P)-binding Rossmann-like Domain"/>
    <property type="match status" value="1"/>
</dbReference>
<keyword evidence="11 14" id="KW-0131">Cell cycle</keyword>
<feature type="domain" description="Mur ligase C-terminal" evidence="16">
    <location>
        <begin position="330"/>
        <end position="460"/>
    </location>
</feature>
<dbReference type="HAMAP" id="MF_00046">
    <property type="entry name" value="MurC"/>
    <property type="match status" value="1"/>
</dbReference>
<evidence type="ECO:0000313" key="18">
    <source>
        <dbReference type="EMBL" id="MBP2318416.1"/>
    </source>
</evidence>
<dbReference type="InterPro" id="IPR000713">
    <property type="entry name" value="Mur_ligase_N"/>
</dbReference>
<keyword evidence="5 14" id="KW-0436">Ligase</keyword>
<dbReference type="EMBL" id="JAGINX010000001">
    <property type="protein sequence ID" value="MBP2318416.1"/>
    <property type="molecule type" value="Genomic_DNA"/>
</dbReference>
<organism evidence="18 19">
    <name type="scientific">Nesterenkonia lacusekhoensis</name>
    <dbReference type="NCBI Taxonomy" id="150832"/>
    <lineage>
        <taxon>Bacteria</taxon>
        <taxon>Bacillati</taxon>
        <taxon>Actinomycetota</taxon>
        <taxon>Actinomycetes</taxon>
        <taxon>Micrococcales</taxon>
        <taxon>Micrococcaceae</taxon>
        <taxon>Nesterenkonia</taxon>
    </lineage>
</organism>
<dbReference type="Pfam" id="PF08245">
    <property type="entry name" value="Mur_ligase_M"/>
    <property type="match status" value="1"/>
</dbReference>
<dbReference type="GO" id="GO:0008763">
    <property type="term" value="F:UDP-N-acetylmuramate-L-alanine ligase activity"/>
    <property type="evidence" value="ECO:0007669"/>
    <property type="project" value="UniProtKB-EC"/>
</dbReference>
<evidence type="ECO:0000256" key="6">
    <source>
        <dbReference type="ARBA" id="ARBA00022618"/>
    </source>
</evidence>
<dbReference type="InterPro" id="IPR036565">
    <property type="entry name" value="Mur-like_cat_sf"/>
</dbReference>
<dbReference type="Proteomes" id="UP001519331">
    <property type="component" value="Unassembled WGS sequence"/>
</dbReference>
<dbReference type="Gene3D" id="3.40.1190.10">
    <property type="entry name" value="Mur-like, catalytic domain"/>
    <property type="match status" value="1"/>
</dbReference>
<feature type="domain" description="Mur ligase central" evidence="17">
    <location>
        <begin position="120"/>
        <end position="307"/>
    </location>
</feature>
<comment type="caution">
    <text evidence="18">The sequence shown here is derived from an EMBL/GenBank/DDBJ whole genome shotgun (WGS) entry which is preliminary data.</text>
</comment>
<proteinExistence type="inferred from homology"/>
<dbReference type="SUPFAM" id="SSF53623">
    <property type="entry name" value="MurD-like peptide ligases, catalytic domain"/>
    <property type="match status" value="1"/>
</dbReference>
<dbReference type="EC" id="6.3.2.8" evidence="3 14"/>
<keyword evidence="12 14" id="KW-0961">Cell wall biogenesis/degradation</keyword>
<protein>
    <recommendedName>
        <fullName evidence="3 14">UDP-N-acetylmuramate--L-alanine ligase</fullName>
        <ecNumber evidence="3 14">6.3.2.8</ecNumber>
    </recommendedName>
    <alternativeName>
        <fullName evidence="14">UDP-N-acetylmuramoyl-L-alanine synthetase</fullName>
    </alternativeName>
</protein>
<dbReference type="InterPro" id="IPR005758">
    <property type="entry name" value="UDP-N-AcMur_Ala_ligase_MurC"/>
</dbReference>
<comment type="pathway">
    <text evidence="2 14">Cell wall biogenesis; peptidoglycan biosynthesis.</text>
</comment>
<dbReference type="InterPro" id="IPR013221">
    <property type="entry name" value="Mur_ligase_cen"/>
</dbReference>
<keyword evidence="19" id="KW-1185">Reference proteome</keyword>
<evidence type="ECO:0000256" key="7">
    <source>
        <dbReference type="ARBA" id="ARBA00022741"/>
    </source>
</evidence>
<evidence type="ECO:0000256" key="12">
    <source>
        <dbReference type="ARBA" id="ARBA00023316"/>
    </source>
</evidence>
<gene>
    <name evidence="14" type="primary">murC</name>
    <name evidence="18" type="ORF">JOF45_001435</name>
</gene>
<evidence type="ECO:0000256" key="10">
    <source>
        <dbReference type="ARBA" id="ARBA00022984"/>
    </source>
</evidence>
<dbReference type="PANTHER" id="PTHR43445">
    <property type="entry name" value="UDP-N-ACETYLMURAMATE--L-ALANINE LIGASE-RELATED"/>
    <property type="match status" value="1"/>
</dbReference>
<comment type="function">
    <text evidence="14">Cell wall formation.</text>
</comment>
<evidence type="ECO:0000256" key="1">
    <source>
        <dbReference type="ARBA" id="ARBA00004496"/>
    </source>
</evidence>
<evidence type="ECO:0000259" key="16">
    <source>
        <dbReference type="Pfam" id="PF02875"/>
    </source>
</evidence>
<keyword evidence="4 14" id="KW-0963">Cytoplasm</keyword>
<evidence type="ECO:0000256" key="3">
    <source>
        <dbReference type="ARBA" id="ARBA00012211"/>
    </source>
</evidence>
<keyword evidence="9 14" id="KW-0133">Cell shape</keyword>
<evidence type="ECO:0000256" key="9">
    <source>
        <dbReference type="ARBA" id="ARBA00022960"/>
    </source>
</evidence>